<evidence type="ECO:0000313" key="2">
    <source>
        <dbReference type="EMBL" id="KAL2749488.1"/>
    </source>
</evidence>
<evidence type="ECO:0000313" key="3">
    <source>
        <dbReference type="Proteomes" id="UP001607303"/>
    </source>
</evidence>
<dbReference type="EMBL" id="JAYRBN010000027">
    <property type="protein sequence ID" value="KAL2749488.1"/>
    <property type="molecule type" value="Genomic_DNA"/>
</dbReference>
<gene>
    <name evidence="2" type="ORF">V1477_002428</name>
</gene>
<proteinExistence type="predicted"/>
<sequence length="147" mass="17228">MELTVGEQHGWLLTRTHTCRHVIAPQSRVVPTQSRVLYQQQHQQQQQQQQLTPVGGNEMSKDQVGAGEGFRIRSDSRDRTWARTRWRIEQPRLEIQPTCNLTQSNSIYPYQSILLIHIRVLKHDRLLQSGILCQRLECKDNEIYVKS</sequence>
<comment type="caution">
    <text evidence="2">The sequence shown here is derived from an EMBL/GenBank/DDBJ whole genome shotgun (WGS) entry which is preliminary data.</text>
</comment>
<reference evidence="2 3" key="1">
    <citation type="journal article" date="2024" name="Ann. Entomol. Soc. Am.">
        <title>Genomic analyses of the southern and eastern yellowjacket wasps (Hymenoptera: Vespidae) reveal evolutionary signatures of social life.</title>
        <authorList>
            <person name="Catto M.A."/>
            <person name="Caine P.B."/>
            <person name="Orr S.E."/>
            <person name="Hunt B.G."/>
            <person name="Goodisman M.A.D."/>
        </authorList>
    </citation>
    <scope>NUCLEOTIDE SEQUENCE [LARGE SCALE GENOMIC DNA]</scope>
    <source>
        <strain evidence="2">232</strain>
        <tissue evidence="2">Head and thorax</tissue>
    </source>
</reference>
<keyword evidence="3" id="KW-1185">Reference proteome</keyword>
<protein>
    <submittedName>
        <fullName evidence="2">Uncharacterized protein</fullName>
    </submittedName>
</protein>
<feature type="region of interest" description="Disordered" evidence="1">
    <location>
        <begin position="47"/>
        <end position="70"/>
    </location>
</feature>
<dbReference type="Proteomes" id="UP001607303">
    <property type="component" value="Unassembled WGS sequence"/>
</dbReference>
<evidence type="ECO:0000256" key="1">
    <source>
        <dbReference type="SAM" id="MobiDB-lite"/>
    </source>
</evidence>
<accession>A0ABD2CWG4</accession>
<organism evidence="2 3">
    <name type="scientific">Vespula maculifrons</name>
    <name type="common">Eastern yellow jacket</name>
    <name type="synonym">Wasp</name>
    <dbReference type="NCBI Taxonomy" id="7453"/>
    <lineage>
        <taxon>Eukaryota</taxon>
        <taxon>Metazoa</taxon>
        <taxon>Ecdysozoa</taxon>
        <taxon>Arthropoda</taxon>
        <taxon>Hexapoda</taxon>
        <taxon>Insecta</taxon>
        <taxon>Pterygota</taxon>
        <taxon>Neoptera</taxon>
        <taxon>Endopterygota</taxon>
        <taxon>Hymenoptera</taxon>
        <taxon>Apocrita</taxon>
        <taxon>Aculeata</taxon>
        <taxon>Vespoidea</taxon>
        <taxon>Vespidae</taxon>
        <taxon>Vespinae</taxon>
        <taxon>Vespula</taxon>
    </lineage>
</organism>
<dbReference type="AlphaFoldDB" id="A0ABD2CWG4"/>
<name>A0ABD2CWG4_VESMC</name>